<feature type="transmembrane region" description="Helical" evidence="2">
    <location>
        <begin position="32"/>
        <end position="56"/>
    </location>
</feature>
<evidence type="ECO:0008006" key="5">
    <source>
        <dbReference type="Google" id="ProtNLM"/>
    </source>
</evidence>
<evidence type="ECO:0000313" key="3">
    <source>
        <dbReference type="EMBL" id="MCK9875793.1"/>
    </source>
</evidence>
<keyword evidence="4" id="KW-1185">Reference proteome</keyword>
<keyword evidence="2" id="KW-0812">Transmembrane</keyword>
<dbReference type="RefSeq" id="WP_248824186.1">
    <property type="nucleotide sequence ID" value="NZ_JALKFT010000006.1"/>
</dbReference>
<evidence type="ECO:0000313" key="4">
    <source>
        <dbReference type="Proteomes" id="UP001201873"/>
    </source>
</evidence>
<accession>A0ABT0JXQ8</accession>
<comment type="caution">
    <text evidence="3">The sequence shown here is derived from an EMBL/GenBank/DDBJ whole genome shotgun (WGS) entry which is preliminary data.</text>
</comment>
<evidence type="ECO:0000256" key="1">
    <source>
        <dbReference type="SAM" id="MobiDB-lite"/>
    </source>
</evidence>
<proteinExistence type="predicted"/>
<name>A0ABT0JXQ8_9ACTN</name>
<keyword evidence="2" id="KW-1133">Transmembrane helix</keyword>
<feature type="region of interest" description="Disordered" evidence="1">
    <location>
        <begin position="143"/>
        <end position="168"/>
    </location>
</feature>
<dbReference type="EMBL" id="JALKFT010000006">
    <property type="protein sequence ID" value="MCK9875793.1"/>
    <property type="molecule type" value="Genomic_DNA"/>
</dbReference>
<keyword evidence="2" id="KW-0472">Membrane</keyword>
<evidence type="ECO:0000256" key="2">
    <source>
        <dbReference type="SAM" id="Phobius"/>
    </source>
</evidence>
<protein>
    <recommendedName>
        <fullName evidence="5">Integral membrane protein</fullName>
    </recommendedName>
</protein>
<reference evidence="3 4" key="1">
    <citation type="submission" date="2022-04" db="EMBL/GenBank/DDBJ databases">
        <title>Genome diversity in the genus Frankia.</title>
        <authorList>
            <person name="Carlos-Shanley C."/>
            <person name="Hahn D."/>
        </authorList>
    </citation>
    <scope>NUCLEOTIDE SEQUENCE [LARGE SCALE GENOMIC DNA]</scope>
    <source>
        <strain evidence="3 4">Ag45/Mut15</strain>
    </source>
</reference>
<feature type="transmembrane region" description="Helical" evidence="2">
    <location>
        <begin position="68"/>
        <end position="88"/>
    </location>
</feature>
<dbReference type="Proteomes" id="UP001201873">
    <property type="component" value="Unassembled WGS sequence"/>
</dbReference>
<sequence>MGSSSDGQRRPALGHLDGLRAAARSAPVPARIASLLLALEALTLLALGVLQVLRGFGSGIDDVTRAEMGGLLALLGGAGVAALAVGVLRRSGSFRSPTLVVQLLCLPVGWGLIQAGEYTYGVALIVVPLVIVVALLAAAGFGPSEQDDPSGTPPRADDLPPRPGQRRP</sequence>
<organism evidence="3 4">
    <name type="scientific">Frankia umida</name>
    <dbReference type="NCBI Taxonomy" id="573489"/>
    <lineage>
        <taxon>Bacteria</taxon>
        <taxon>Bacillati</taxon>
        <taxon>Actinomycetota</taxon>
        <taxon>Actinomycetes</taxon>
        <taxon>Frankiales</taxon>
        <taxon>Frankiaceae</taxon>
        <taxon>Frankia</taxon>
    </lineage>
</organism>
<gene>
    <name evidence="3" type="ORF">MXD59_08400</name>
</gene>
<feature type="transmembrane region" description="Helical" evidence="2">
    <location>
        <begin position="120"/>
        <end position="141"/>
    </location>
</feature>